<feature type="compositionally biased region" description="Basic and acidic residues" evidence="1">
    <location>
        <begin position="1"/>
        <end position="19"/>
    </location>
</feature>
<protein>
    <submittedName>
        <fullName evidence="2">Uncharacterized protein</fullName>
    </submittedName>
</protein>
<evidence type="ECO:0000313" key="2">
    <source>
        <dbReference type="EMBL" id="MBT0773714.1"/>
    </source>
</evidence>
<gene>
    <name evidence="2" type="ORF">KIH74_32515</name>
</gene>
<proteinExistence type="predicted"/>
<reference evidence="2 3" key="1">
    <citation type="submission" date="2021-05" db="EMBL/GenBank/DDBJ databases">
        <title>Kineosporia and Streptomyces sp. nov. two new marine actinobacteria isolated from Coral.</title>
        <authorList>
            <person name="Buangrab K."/>
            <person name="Sutthacheep M."/>
            <person name="Yeemin T."/>
            <person name="Harunari E."/>
            <person name="Igarashi Y."/>
            <person name="Kanchanasin P."/>
            <person name="Tanasupawat S."/>
            <person name="Phongsopitanun W."/>
        </authorList>
    </citation>
    <scope>NUCLEOTIDE SEQUENCE [LARGE SCALE GENOMIC DNA]</scope>
    <source>
        <strain evidence="2 3">J2-2</strain>
    </source>
</reference>
<evidence type="ECO:0000256" key="1">
    <source>
        <dbReference type="SAM" id="MobiDB-lite"/>
    </source>
</evidence>
<name>A0ABS5TSD7_9ACTN</name>
<dbReference type="Proteomes" id="UP001197247">
    <property type="component" value="Unassembled WGS sequence"/>
</dbReference>
<sequence>MGRKAKESKRQESPVREPVEVSPRGGSSGRGWTIAGVVLGYLLANVQIDQISIGIELLKR</sequence>
<comment type="caution">
    <text evidence="2">The sequence shown here is derived from an EMBL/GenBank/DDBJ whole genome shotgun (WGS) entry which is preliminary data.</text>
</comment>
<dbReference type="RefSeq" id="WP_214160254.1">
    <property type="nucleotide sequence ID" value="NZ_JAHBAY010000019.1"/>
</dbReference>
<accession>A0ABS5TSD7</accession>
<organism evidence="2 3">
    <name type="scientific">Kineosporia corallincola</name>
    <dbReference type="NCBI Taxonomy" id="2835133"/>
    <lineage>
        <taxon>Bacteria</taxon>
        <taxon>Bacillati</taxon>
        <taxon>Actinomycetota</taxon>
        <taxon>Actinomycetes</taxon>
        <taxon>Kineosporiales</taxon>
        <taxon>Kineosporiaceae</taxon>
        <taxon>Kineosporia</taxon>
    </lineage>
</organism>
<feature type="region of interest" description="Disordered" evidence="1">
    <location>
        <begin position="1"/>
        <end position="30"/>
    </location>
</feature>
<dbReference type="EMBL" id="JAHBAY010000019">
    <property type="protein sequence ID" value="MBT0773714.1"/>
    <property type="molecule type" value="Genomic_DNA"/>
</dbReference>
<evidence type="ECO:0000313" key="3">
    <source>
        <dbReference type="Proteomes" id="UP001197247"/>
    </source>
</evidence>
<keyword evidence="3" id="KW-1185">Reference proteome</keyword>